<reference evidence="4" key="1">
    <citation type="submission" date="2022-12" db="EMBL/GenBank/DDBJ databases">
        <authorList>
            <person name="Webb A."/>
        </authorList>
    </citation>
    <scope>NUCLEOTIDE SEQUENCE</scope>
    <source>
        <strain evidence="4">Hp1</strain>
    </source>
</reference>
<organism evidence="4 5">
    <name type="scientific">Hyaloperonospora brassicae</name>
    <name type="common">Brassica downy mildew</name>
    <name type="synonym">Peronospora brassicae</name>
    <dbReference type="NCBI Taxonomy" id="162125"/>
    <lineage>
        <taxon>Eukaryota</taxon>
        <taxon>Sar</taxon>
        <taxon>Stramenopiles</taxon>
        <taxon>Oomycota</taxon>
        <taxon>Peronosporomycetes</taxon>
        <taxon>Peronosporales</taxon>
        <taxon>Peronosporaceae</taxon>
        <taxon>Hyaloperonospora</taxon>
    </lineage>
</organism>
<dbReference type="InterPro" id="IPR037104">
    <property type="entry name" value="Annexin_sf"/>
</dbReference>
<dbReference type="GO" id="GO:0005737">
    <property type="term" value="C:cytoplasm"/>
    <property type="evidence" value="ECO:0007669"/>
    <property type="project" value="TreeGrafter"/>
</dbReference>
<keyword evidence="5" id="KW-1185">Reference proteome</keyword>
<dbReference type="Pfam" id="PF00191">
    <property type="entry name" value="Annexin"/>
    <property type="match status" value="17"/>
</dbReference>
<evidence type="ECO:0008006" key="6">
    <source>
        <dbReference type="Google" id="ProtNLM"/>
    </source>
</evidence>
<keyword evidence="2" id="KW-0677">Repeat</keyword>
<evidence type="ECO:0000313" key="4">
    <source>
        <dbReference type="EMBL" id="CAI5741592.1"/>
    </source>
</evidence>
<sequence>MRSYNQELRTRIQGVVSGECYQLLLSVLDAAETEFSTSASGPVCGSASATVDDAVSGDAIGTSASVEKKAGISSSATVSTSSKESAVAGSKTATSTVSGEKSTTELAVAGTTAMSSLYVRYAHESSSIESMTFPAEIDAAVQEIHRECSSTTSAETALASLLLSKTVEHRYLIWWRYRILYKQSLTVWVKSTSDYGVLLKMLASPLEHVEAEILRKATVGLGTKEEWIYPVVMARSNAEIALLKIAFREKYGDDLVTVLSGELSGDLKKVILTAVRGEVANFDASVHTNAKARADADALYKAGEGKHGADKKTFIDTLVLSPAEHVRGISSAYEAKYKTSLVGVIEAEFSGDAKRALLFLVRSVLEPVSLLVELFETTLKGGSKNVYGLSACVVRYYRHLVHIRTTYMRSYNQELRTRIQGVVSGECYQLLLSVLDAAETEFSTSASGPVCGSASATVDDAVSGDAIGTSASVEKKAGISSSATVSTSSKESAVAGSKTATSTVSGEKSTTELAVAGTTAMSSLYVRYAHESSSIESMTFPAEIDAAVQEIHRECSSTTSAETALASLLLSKTVEHRYLIWWRYRILYKQSLTVWVKSTSDYGVLLKMLASPLEHVEAEILRKATVGLGTKEEWIYPVVMARSNAEIALLKIAFREKYGDDLVTVLSGELSGDLKKVILTAVRGEVANFDASVHTNAKASADADALYKAGEGKHGADKKTFIDTLVLSPAEHVRGISSAYEAKYKTSLVGVIEAEFSGDAKRALLFLVRSVLEPVSLLVELFETTLKGGSKNVYGLSACVVRYYRHLVHIRTTYMRSYNQELRTRIQGVVSGECYQLLLSVLDAAETEFSTSASGPVCGSASATVDDAVSGDAIGTSASVEKKAGISSSATVSTSSKESAVAGSKTATSTVSGEKSTTELAVAGTTAMSSLYVRYAHESSSIESMTFPAEIDAAVQEIHRECSSTTSAETALASLLLSKTVEHRYLIWWRYRILYKQSLTVWVKSTSDYGVLLKMLASPLEHVEAEILRKATVGLGTKEEWIYPVVMARSNAEIALLKIAFREKYGDDLVTVLSGELSGDLKKVILTAVRGEVANFDASVHTNAKARADADALYKAGEGKHGADKKTFIDTLVLSPAEHVRGISSAYEAKYKTSLVGVIEAEFSGDAKRALLFLVRSVLEPVSLLVELFETTLKGGSKNVYGLSACVVRYYRHLVHIRTTYMRSYNQELRTRIQGVVSGECYQLLLSVLDAAETEFSTSASGPVCGSASATVDDAVSGDAIGTSASVEKKAGISSSATVSTSSKESAVAGSKTATSTVSGEKSTTELAVAGTTAMSSLYVRYAHESSSIESMTFPAEIDAAVQEIHRECSSTTSAETALASLLLSKTVEHRYLIWWRYRILYKQSLTVWVKSTSDYGVLLKMLASPLEHVEAEILRKATVGLGTKEEWIYPVVMARSNAEIALLKIAFREKYGDDLVTVLSGELSGDLKKVILTAVRGEVANFDASVHTNAKASADADALYKAGEGKHGADKKTFIDTLVLSPAEHVRGISSAYEAKYKTSLVGVIEAEFSGDAKRALLFLVRSVLEPVSLLVELFETTLKGGSKNVYGLSACVVRYYRHLVHIRTTYMRSYNQELRTRIQGVVSGECYQLLLSVLDAAETEFSTSASGPVCGSASATVDDAVSGDAIGTSASVEKKAGISSSATVSTSSKESAVAGSKTATSTVSGEKSTTELAVAGTTAMSSLYVRYAHESSSIESMTFPAEIDAAVQEIHRECSSTTSAETALASLLLSKTVEHRYLIWWRYRILYKQSLTVWVKSTSDYGVLLKMLASPLEHVEAEILRKATVGLGTKEEWIYPVVMARSNAEIALLKIAFREKYGDDLVTVLSGELSGDLKKVILTAVRGEVANFDASVHTNAKARADADALYKAGEGKHGADKKTFIDTLVLSPAEHVRGISSAYEAKYKTSLVGVIEAEFSGDAKRALLFLVRSVLEPVSLLVELFETTLKGGSKNVYGLSACVVRYYRHLVHIRTTYMRSYNQELRTRIQGVVSGECYQLLLSVLDAAETEFSTSASGPVCGSASATVDDAVSGDAIGTSASVEKKAGISSSATVSTSSKESAVAGSKTATSTVSGEKSTTELAVAGTTAMSSLYVRYAHESSSIESMTFPAEIDAAVQEIHRECSSTTSAETALASLLLSKTVEHRYLIWWRYRILYKQSLTVWVKSTSDYGVLLKMLASPLEHVEAEILRKATVGLGTKEEWIYPVVMARSNAEIALLKIAFREKYGDDLVTVLSGELSGDLKKVILTAVRGEVANFDASVHTNAKASADADALYKAGEGKHGADKKTFIDTLVLSPAEHVRGISSAYEAKYKTSLVGVIEAEFSGDAKRALLFLVRSVLEPVSLLVELFETTLKGGSKNVYGLSACVVRYYRHLVHIRTTYMRSYNQELRTRIQGVVSGECYQLLLSVLDAAETEFSTSASGPVCGSASATVDDAVSGDAIGTSASVEKKAGISSSATVSTSSKESAVAGSKTATSTVSGEKSTTELAVAGTTAMSSLYVRYAHESSSIESMTFPAEIDAAVREIHRECSSTTSAETALASLLLSKTVEHRYLIWWRYRILYKQSLTVWVKSTSDYGVLLKMLASPLEHVEAEILRKATVGLGTKKERIYPVVMARSNAEIALLKIAFREKYGDDLVTVLSGELSGDLKKVILTAVRGEVANFDASVHTNAKASADADALYKAGEGKHGADKKTFIDTLVLSPAEHVRGISSAYEAKYKTSLVGVIEAEFSGDAKRALLFLVRSVLEPVSLLVELFETTLKGGSKNVYGLSACVVRYYRHLVHIRTTYMRSYNQELRTRIQGVVSGECYQLLLSVLDAAETEFSTSASGPVCGSASATVDDAVSGDAIGTSASVEKKAGISSSATVSTSSKESAVAGSKTATSTVSGEKSTTELAVAGTTAMSSLYVRYAHESSSIESMTFPAEIDAAVQEIHRECSSTTSAETALASLLLSKTVEHRYLIWWRYRILYKQSLTVWVKSTSDYGVLLKMLASPLEHVEAEILRKATVGLGTKKERIYPVVMARSNAEIALLKIAFREKYGDDLVTVLSGELSGDLKKVILTAVRGEVANFDASVHTNAKASADADALYKAGEGKRGTDSKTFIDTLVLSPAEHVRAIVAAYSDKYQKSSVVKAIKGEFRGDVQVALLFFVRMATEPSEVVADLIESTMKGFGTDEYGLSAAVVRYSSMLPQIKTAYKKQYGKELSARIRSDTSGKYRDLLVAIVNKEE</sequence>
<dbReference type="SUPFAM" id="SSF47874">
    <property type="entry name" value="Annexin"/>
    <property type="match status" value="8"/>
</dbReference>
<evidence type="ECO:0000256" key="2">
    <source>
        <dbReference type="ARBA" id="ARBA00022737"/>
    </source>
</evidence>
<dbReference type="PANTHER" id="PTHR10502">
    <property type="entry name" value="ANNEXIN"/>
    <property type="match status" value="1"/>
</dbReference>
<dbReference type="GO" id="GO:0005544">
    <property type="term" value="F:calcium-dependent phospholipid binding"/>
    <property type="evidence" value="ECO:0007669"/>
    <property type="project" value="InterPro"/>
</dbReference>
<dbReference type="SMART" id="SM00335">
    <property type="entry name" value="ANX"/>
    <property type="match status" value="24"/>
</dbReference>
<dbReference type="EMBL" id="CANTFL010001451">
    <property type="protein sequence ID" value="CAI5741592.1"/>
    <property type="molecule type" value="Genomic_DNA"/>
</dbReference>
<dbReference type="Proteomes" id="UP001162031">
    <property type="component" value="Unassembled WGS sequence"/>
</dbReference>
<keyword evidence="3" id="KW-0041">Annexin</keyword>
<accession>A0AAV0UX78</accession>
<dbReference type="InterPro" id="IPR018502">
    <property type="entry name" value="Annexin_repeat"/>
</dbReference>
<evidence type="ECO:0000256" key="1">
    <source>
        <dbReference type="ARBA" id="ARBA00007831"/>
    </source>
</evidence>
<gene>
    <name evidence="4" type="ORF">HBR001_LOCUS8557</name>
</gene>
<evidence type="ECO:0000313" key="5">
    <source>
        <dbReference type="Proteomes" id="UP001162031"/>
    </source>
</evidence>
<comment type="caution">
    <text evidence="4">The sequence shown here is derived from an EMBL/GenBank/DDBJ whole genome shotgun (WGS) entry which is preliminary data.</text>
</comment>
<dbReference type="Gene3D" id="1.10.220.10">
    <property type="entry name" value="Annexin"/>
    <property type="match status" value="17"/>
</dbReference>
<dbReference type="GO" id="GO:0005886">
    <property type="term" value="C:plasma membrane"/>
    <property type="evidence" value="ECO:0007669"/>
    <property type="project" value="TreeGrafter"/>
</dbReference>
<comment type="similarity">
    <text evidence="1">Belongs to the annexin family.</text>
</comment>
<name>A0AAV0UX78_HYABA</name>
<dbReference type="PROSITE" id="PS51897">
    <property type="entry name" value="ANNEXIN_2"/>
    <property type="match status" value="17"/>
</dbReference>
<dbReference type="GO" id="GO:0001786">
    <property type="term" value="F:phosphatidylserine binding"/>
    <property type="evidence" value="ECO:0007669"/>
    <property type="project" value="TreeGrafter"/>
</dbReference>
<protein>
    <recommendedName>
        <fullName evidence="6">Annexin</fullName>
    </recommendedName>
</protein>
<dbReference type="PANTHER" id="PTHR10502:SF102">
    <property type="entry name" value="ANNEXIN B11"/>
    <property type="match status" value="1"/>
</dbReference>
<proteinExistence type="inferred from homology"/>
<dbReference type="GO" id="GO:0005509">
    <property type="term" value="F:calcium ion binding"/>
    <property type="evidence" value="ECO:0007669"/>
    <property type="project" value="InterPro"/>
</dbReference>
<evidence type="ECO:0000256" key="3">
    <source>
        <dbReference type="ARBA" id="ARBA00023216"/>
    </source>
</evidence>